<protein>
    <submittedName>
        <fullName evidence="1">Uncharacterized protein</fullName>
    </submittedName>
</protein>
<gene>
    <name evidence="1" type="ORF">MSVAZ_0516</name>
</gene>
<dbReference type="HOGENOM" id="CLU_074281_0_0_2"/>
<keyword evidence="2" id="KW-1185">Reference proteome</keyword>
<dbReference type="PANTHER" id="PTHR38138">
    <property type="entry name" value="VNG6441H"/>
    <property type="match status" value="1"/>
</dbReference>
<evidence type="ECO:0000313" key="1">
    <source>
        <dbReference type="EMBL" id="AKB42785.1"/>
    </source>
</evidence>
<sequence>MKPEHIPHTDLRENINYVDNDVYAVQIVHSGGEDIDLKAIEIILNVNGEQLLPYNTSNFEVQNPDGTFRIKNSDGTFKVDNSEGPDYINNDFSLGDCIVIYTTEDTITVKGKEIDLKRWDDIDMFFIDKPSQQAIQRAVLQKGAGEFPEWITPYPYGSVYDNSSETDNWLPTELVDGIDDELFTNSSIKPDRWISENYTFGISEYDLGTSDSLTNVSLMIVYNSHDNSLKNMTLSIYNGSAWTMIAYNMEEKVREDDDPVIYYITDLVKNTTQLENLVVSFSAIGHASETSGKVDWVDFVGIHVEL</sequence>
<dbReference type="KEGG" id="mvc:MSVAZ_0516"/>
<accession>A0A0E3Q3E7</accession>
<dbReference type="PANTHER" id="PTHR38138:SF1">
    <property type="entry name" value="ARCHAEAL TYPE IV PILIN N-TERMINAL DOMAIN-CONTAINING PROTEIN"/>
    <property type="match status" value="1"/>
</dbReference>
<dbReference type="EMBL" id="CP009520">
    <property type="protein sequence ID" value="AKB42785.1"/>
    <property type="molecule type" value="Genomic_DNA"/>
</dbReference>
<dbReference type="STRING" id="1434123.MSVAZ_0516"/>
<organism evidence="1 2">
    <name type="scientific">Methanosarcina vacuolata Z-761</name>
    <dbReference type="NCBI Taxonomy" id="1434123"/>
    <lineage>
        <taxon>Archaea</taxon>
        <taxon>Methanobacteriati</taxon>
        <taxon>Methanobacteriota</taxon>
        <taxon>Stenosarchaea group</taxon>
        <taxon>Methanomicrobia</taxon>
        <taxon>Methanosarcinales</taxon>
        <taxon>Methanosarcinaceae</taxon>
        <taxon>Methanosarcina</taxon>
    </lineage>
</organism>
<dbReference type="AlphaFoldDB" id="A0A0E3Q3E7"/>
<evidence type="ECO:0000313" key="2">
    <source>
        <dbReference type="Proteomes" id="UP000033096"/>
    </source>
</evidence>
<dbReference type="Proteomes" id="UP000033096">
    <property type="component" value="Chromosome"/>
</dbReference>
<proteinExistence type="predicted"/>
<name>A0A0E3Q3E7_9EURY</name>
<reference evidence="1 2" key="1">
    <citation type="submission" date="2014-07" db="EMBL/GenBank/DDBJ databases">
        <title>Methanogenic archaea and the global carbon cycle.</title>
        <authorList>
            <person name="Henriksen J.R."/>
            <person name="Luke J."/>
            <person name="Reinhart S."/>
            <person name="Benedict M.N."/>
            <person name="Youngblut N.D."/>
            <person name="Metcalf M.E."/>
            <person name="Whitaker R.J."/>
            <person name="Metcalf W.W."/>
        </authorList>
    </citation>
    <scope>NUCLEOTIDE SEQUENCE [LARGE SCALE GENOMIC DNA]</scope>
    <source>
        <strain evidence="1 2">Z-761</strain>
    </source>
</reference>
<dbReference type="PATRIC" id="fig|1434123.4.peg.564"/>